<dbReference type="SUPFAM" id="SSF56300">
    <property type="entry name" value="Metallo-dependent phosphatases"/>
    <property type="match status" value="1"/>
</dbReference>
<gene>
    <name evidence="2" type="ORF">GCM10009107_10560</name>
</gene>
<keyword evidence="3" id="KW-1185">Reference proteome</keyword>
<dbReference type="InterPro" id="IPR029052">
    <property type="entry name" value="Metallo-depent_PP-like"/>
</dbReference>
<protein>
    <submittedName>
        <fullName evidence="2">Metallophosphoesterase</fullName>
    </submittedName>
</protein>
<evidence type="ECO:0000313" key="2">
    <source>
        <dbReference type="EMBL" id="GAA0744722.1"/>
    </source>
</evidence>
<reference evidence="3" key="1">
    <citation type="journal article" date="2019" name="Int. J. Syst. Evol. Microbiol.">
        <title>The Global Catalogue of Microorganisms (GCM) 10K type strain sequencing project: providing services to taxonomists for standard genome sequencing and annotation.</title>
        <authorList>
            <consortium name="The Broad Institute Genomics Platform"/>
            <consortium name="The Broad Institute Genome Sequencing Center for Infectious Disease"/>
            <person name="Wu L."/>
            <person name="Ma J."/>
        </authorList>
    </citation>
    <scope>NUCLEOTIDE SEQUENCE [LARGE SCALE GENOMIC DNA]</scope>
    <source>
        <strain evidence="3">JCM 15503</strain>
    </source>
</reference>
<dbReference type="InterPro" id="IPR050126">
    <property type="entry name" value="Ap4A_hydrolase"/>
</dbReference>
<dbReference type="RefSeq" id="WP_141290362.1">
    <property type="nucleotide sequence ID" value="NZ_BAAAEW010000004.1"/>
</dbReference>
<feature type="domain" description="Calcineurin-like phosphoesterase" evidence="1">
    <location>
        <begin position="10"/>
        <end position="97"/>
    </location>
</feature>
<organism evidence="2 3">
    <name type="scientific">Ideonella azotifigens</name>
    <dbReference type="NCBI Taxonomy" id="513160"/>
    <lineage>
        <taxon>Bacteria</taxon>
        <taxon>Pseudomonadati</taxon>
        <taxon>Pseudomonadota</taxon>
        <taxon>Betaproteobacteria</taxon>
        <taxon>Burkholderiales</taxon>
        <taxon>Sphaerotilaceae</taxon>
        <taxon>Ideonella</taxon>
    </lineage>
</organism>
<dbReference type="PANTHER" id="PTHR42850:SF7">
    <property type="entry name" value="BIS(5'-NUCLEOSYL)-TETRAPHOSPHATASE PRPE [ASYMMETRICAL]"/>
    <property type="match status" value="1"/>
</dbReference>
<evidence type="ECO:0000313" key="3">
    <source>
        <dbReference type="Proteomes" id="UP001500279"/>
    </source>
</evidence>
<dbReference type="Pfam" id="PF00149">
    <property type="entry name" value="Metallophos"/>
    <property type="match status" value="1"/>
</dbReference>
<evidence type="ECO:0000259" key="1">
    <source>
        <dbReference type="Pfam" id="PF00149"/>
    </source>
</evidence>
<name>A0ABP3UY37_9BURK</name>
<accession>A0ABP3UY37</accession>
<dbReference type="InterPro" id="IPR004843">
    <property type="entry name" value="Calcineurin-like_PHP"/>
</dbReference>
<proteinExistence type="predicted"/>
<sequence length="357" mass="39741">MLQALAHGPLDIIGDVHGEADALDQLLARLGYDALGRHAQGRRLVFVGDLCDRGPDTPRVFARVRGIVEAGHGQLVLGNHELNLLRGERKDGNDWFWGQDSERDRKYEPYMRLPGDQRQALLRFLMRQPFALERPDLRVVHAAWHAPSIQALRQLPTPAPQLHELFDHWEATTERQLADSGQFAASQAERSSWAAALANPRSSVPLLPGVAGYEVGRQMGNPLRVLTSGLEQPGKATFFAGGQWRFVERVAWWDHYQEPVPVVFGHFWRRVQTPASSPHAKAEPQLFAGIAPHAWHGAKGNVFCVDFSAGGRFHERRHGQAVGHTTPLTALRWPERTLVFDHGGELPTSGFGKPTPS</sequence>
<dbReference type="Proteomes" id="UP001500279">
    <property type="component" value="Unassembled WGS sequence"/>
</dbReference>
<comment type="caution">
    <text evidence="2">The sequence shown here is derived from an EMBL/GenBank/DDBJ whole genome shotgun (WGS) entry which is preliminary data.</text>
</comment>
<dbReference type="EMBL" id="BAAAEW010000004">
    <property type="protein sequence ID" value="GAA0744722.1"/>
    <property type="molecule type" value="Genomic_DNA"/>
</dbReference>
<dbReference type="PANTHER" id="PTHR42850">
    <property type="entry name" value="METALLOPHOSPHOESTERASE"/>
    <property type="match status" value="1"/>
</dbReference>
<dbReference type="Gene3D" id="3.60.21.10">
    <property type="match status" value="1"/>
</dbReference>